<dbReference type="InterPro" id="IPR057701">
    <property type="entry name" value="DUF7941"/>
</dbReference>
<evidence type="ECO:0000313" key="1">
    <source>
        <dbReference type="EMBL" id="EBS0563278.1"/>
    </source>
</evidence>
<protein>
    <recommendedName>
        <fullName evidence="2">Virion structural protein</fullName>
    </recommendedName>
</protein>
<name>A0A5U8XK34_SALMU</name>
<dbReference type="EMBL" id="AAGUDP010000006">
    <property type="protein sequence ID" value="EBS0563278.1"/>
    <property type="molecule type" value="Genomic_DNA"/>
</dbReference>
<evidence type="ECO:0008006" key="2">
    <source>
        <dbReference type="Google" id="ProtNLM"/>
    </source>
</evidence>
<organism evidence="1">
    <name type="scientific">Salmonella muenchen</name>
    <dbReference type="NCBI Taxonomy" id="596"/>
    <lineage>
        <taxon>Bacteria</taxon>
        <taxon>Pseudomonadati</taxon>
        <taxon>Pseudomonadota</taxon>
        <taxon>Gammaproteobacteria</taxon>
        <taxon>Enterobacterales</taxon>
        <taxon>Enterobacteriaceae</taxon>
        <taxon>Salmonella</taxon>
    </lineage>
</organism>
<reference evidence="1" key="1">
    <citation type="submission" date="2018-07" db="EMBL/GenBank/DDBJ databases">
        <authorList>
            <person name="Ashton P.M."/>
            <person name="Dallman T."/>
            <person name="Nair S."/>
            <person name="De Pinna E."/>
            <person name="Peters T."/>
            <person name="Grant K."/>
        </authorList>
    </citation>
    <scope>NUCLEOTIDE SEQUENCE</scope>
    <source>
        <strain evidence="1">142535</strain>
    </source>
</reference>
<comment type="caution">
    <text evidence="1">The sequence shown here is derived from an EMBL/GenBank/DDBJ whole genome shotgun (WGS) entry which is preliminary data.</text>
</comment>
<sequence>MSRNLFYYTGLERVMRAITLANGLSPIAWVDNCIISKPAPVAGSWKEVTTTKNTVVKISQTVPAVTYNGKNWVVYDRVPISAMLNRLPDPTVLRVDNPKTVKDLLRAINRRWGIGLEDRDIIDDPIVLDSDGKATVTMMIHPDSYLYTGSFTFSVVPGDAMLSENVTTTAQAGFTYPDGNIDYVGGQKGYAQPYSYSFDFTLKETELRALKVGTDITGLADILTYITKTTWTGSTSDVDNAYTVTGAEILYNGLNSADYPTSSAFKYLVIVKMGPKCKLQGKMYLQFNDKDDPNSPN</sequence>
<proteinExistence type="predicted"/>
<dbReference type="AlphaFoldDB" id="A0A5U8XK34"/>
<accession>A0A5U8XK34</accession>
<dbReference type="Pfam" id="PF25613">
    <property type="entry name" value="DUF7941"/>
    <property type="match status" value="1"/>
</dbReference>
<gene>
    <name evidence="1" type="ORF">DTU56_09125</name>
</gene>